<name>A0A0N0P454_LEPSE</name>
<dbReference type="EMBL" id="LJSK01000223">
    <property type="protein sequence ID" value="KPI84899.1"/>
    <property type="molecule type" value="Genomic_DNA"/>
</dbReference>
<reference evidence="2 3" key="1">
    <citation type="journal article" date="2015" name="PLoS Pathog.">
        <title>Leptomonas seymouri: Adaptations to the Dixenous Life Cycle Analyzed by Genome Sequencing, Transcriptome Profiling and Co-infection with Leishmania donovani.</title>
        <authorList>
            <person name="Kraeva N."/>
            <person name="Butenko A."/>
            <person name="Hlavacova J."/>
            <person name="Kostygov A."/>
            <person name="Myskova J."/>
            <person name="Grybchuk D."/>
            <person name="Lestinova T."/>
            <person name="Votypka J."/>
            <person name="Volf P."/>
            <person name="Opperdoes F."/>
            <person name="Flegontov P."/>
            <person name="Lukes J."/>
            <person name="Yurchenko V."/>
        </authorList>
    </citation>
    <scope>NUCLEOTIDE SEQUENCE [LARGE SCALE GENOMIC DNA]</scope>
    <source>
        <strain evidence="2 3">ATCC 30220</strain>
    </source>
</reference>
<gene>
    <name evidence="2" type="ORF">ABL78_6054</name>
</gene>
<feature type="compositionally biased region" description="Basic and acidic residues" evidence="1">
    <location>
        <begin position="10"/>
        <end position="19"/>
    </location>
</feature>
<dbReference type="Proteomes" id="UP000038009">
    <property type="component" value="Unassembled WGS sequence"/>
</dbReference>
<feature type="compositionally biased region" description="Basic and acidic residues" evidence="1">
    <location>
        <begin position="371"/>
        <end position="389"/>
    </location>
</feature>
<proteinExistence type="predicted"/>
<evidence type="ECO:0000313" key="3">
    <source>
        <dbReference type="Proteomes" id="UP000038009"/>
    </source>
</evidence>
<dbReference type="OMA" id="HLNIFSW"/>
<feature type="compositionally biased region" description="Basic and acidic residues" evidence="1">
    <location>
        <begin position="345"/>
        <end position="356"/>
    </location>
</feature>
<dbReference type="AlphaFoldDB" id="A0A0N0P454"/>
<feature type="compositionally biased region" description="Basic and acidic residues" evidence="1">
    <location>
        <begin position="264"/>
        <end position="277"/>
    </location>
</feature>
<dbReference type="VEuPathDB" id="TriTrypDB:Lsey_0223_0100"/>
<protein>
    <submittedName>
        <fullName evidence="2">Uncharacterized protein</fullName>
    </submittedName>
</protein>
<sequence length="389" mass="42544">MFFAGGTFGHESEAREANRRPTGRRHQPCDMAELQTASAGSAAAGPGGAAVKNGVDRHVSDQKQMSSGPSFMDRMYEHDASATGPAHATRRHKSGPSDCLNVFSWKETDRSAKPPQAAAGRGPRAAREINATMGVPTAEDRRVQESKKFEAHSDSTFLKFSDSPAQVQSALAANTKRRAPAPEQSDNGVMGCLMRDQPQQPQGKHVQAGRRVAAGRRGEGAEDPGVAGFPGMGQRGPPRPVPQAKRAQAQPNSSPPWAQCGDVEVGRRPGEGSRRETPPQASVPAPEWAQPAYRLDEADFEDRYVDGDDAGAYQEQHRRTEEIEMYDDDDDHIPTQNQQLQQGRGDGRGHHLKWLDEQEGAVDHQYSFNPEKQEFHEGDGDAHGRHEYY</sequence>
<feature type="compositionally biased region" description="Polar residues" evidence="1">
    <location>
        <begin position="154"/>
        <end position="172"/>
    </location>
</feature>
<feature type="compositionally biased region" description="Low complexity" evidence="1">
    <location>
        <begin position="113"/>
        <end position="123"/>
    </location>
</feature>
<dbReference type="OrthoDB" id="261292at2759"/>
<organism evidence="2 3">
    <name type="scientific">Leptomonas seymouri</name>
    <dbReference type="NCBI Taxonomy" id="5684"/>
    <lineage>
        <taxon>Eukaryota</taxon>
        <taxon>Discoba</taxon>
        <taxon>Euglenozoa</taxon>
        <taxon>Kinetoplastea</taxon>
        <taxon>Metakinetoplastina</taxon>
        <taxon>Trypanosomatida</taxon>
        <taxon>Trypanosomatidae</taxon>
        <taxon>Leishmaniinae</taxon>
        <taxon>Leptomonas</taxon>
    </lineage>
</organism>
<keyword evidence="3" id="KW-1185">Reference proteome</keyword>
<evidence type="ECO:0000313" key="2">
    <source>
        <dbReference type="EMBL" id="KPI84899.1"/>
    </source>
</evidence>
<evidence type="ECO:0000256" key="1">
    <source>
        <dbReference type="SAM" id="MobiDB-lite"/>
    </source>
</evidence>
<accession>A0A0N0P454</accession>
<feature type="compositionally biased region" description="Basic and acidic residues" evidence="1">
    <location>
        <begin position="138"/>
        <end position="153"/>
    </location>
</feature>
<feature type="region of interest" description="Disordered" evidence="1">
    <location>
        <begin position="1"/>
        <end position="389"/>
    </location>
</feature>
<feature type="compositionally biased region" description="Basic and acidic residues" evidence="1">
    <location>
        <begin position="294"/>
        <end position="306"/>
    </location>
</feature>
<comment type="caution">
    <text evidence="2">The sequence shown here is derived from an EMBL/GenBank/DDBJ whole genome shotgun (WGS) entry which is preliminary data.</text>
</comment>